<accession>A0AAD7NJ12</accession>
<evidence type="ECO:0000256" key="2">
    <source>
        <dbReference type="ARBA" id="ARBA00022448"/>
    </source>
</evidence>
<feature type="region of interest" description="Disordered" evidence="6">
    <location>
        <begin position="378"/>
        <end position="423"/>
    </location>
</feature>
<dbReference type="GO" id="GO:0005886">
    <property type="term" value="C:plasma membrane"/>
    <property type="evidence" value="ECO:0007669"/>
    <property type="project" value="TreeGrafter"/>
</dbReference>
<keyword evidence="9" id="KW-1185">Reference proteome</keyword>
<keyword evidence="5 7" id="KW-0472">Membrane</keyword>
<dbReference type="Gene3D" id="1.20.1250.20">
    <property type="entry name" value="MFS general substrate transporter like domains"/>
    <property type="match status" value="1"/>
</dbReference>
<sequence length="423" mass="46753">MRNYHHFPQLGRYRCHRARCQCLEDYEDVSYPVELELCLKSSRNRLDCYKPRRNIAHHNYKILRDLRFIEKDAASSQSASMKHTAPTGGKPAPPKGLHSVAEPQAVEAILRVHAKAHTLAVAFGIIGDVATRAERGGYVGMASLGAMVGPAIGPILGGVLADKLGSSSSIFFSAVCTFVMILFLPETLRALVGNGSIPVSAIYRRLIPILGRRTKQSPATSNIGVARKKFRNPLLLLLHVNIAFFWLSMEWCEHLNVGLCFLNMLAAESLSLHSCGWWADDWDYQRVLRSLRAQNPTHEQGDDNKVVVDDAFPIEKARMRLMPAFLAVFVACWCTDKRTNIAGPLILLIGVRLVVIGVMNSTLTRRYRCVGGPADVSRRTHRTALSGAPDTHRRDTEGTAAGERGGGGPDVVVSRKRTYHPVQ</sequence>
<evidence type="ECO:0000256" key="5">
    <source>
        <dbReference type="ARBA" id="ARBA00023136"/>
    </source>
</evidence>
<dbReference type="PANTHER" id="PTHR23502:SF51">
    <property type="entry name" value="QUINIDINE RESISTANCE PROTEIN 1-RELATED"/>
    <property type="match status" value="1"/>
</dbReference>
<dbReference type="InterPro" id="IPR011701">
    <property type="entry name" value="MFS"/>
</dbReference>
<evidence type="ECO:0000256" key="4">
    <source>
        <dbReference type="ARBA" id="ARBA00022989"/>
    </source>
</evidence>
<feature type="compositionally biased region" description="Basic residues" evidence="6">
    <location>
        <begin position="414"/>
        <end position="423"/>
    </location>
</feature>
<proteinExistence type="predicted"/>
<keyword evidence="2" id="KW-0813">Transport</keyword>
<feature type="transmembrane region" description="Helical" evidence="7">
    <location>
        <begin position="138"/>
        <end position="161"/>
    </location>
</feature>
<evidence type="ECO:0000313" key="9">
    <source>
        <dbReference type="Proteomes" id="UP001215598"/>
    </source>
</evidence>
<dbReference type="PANTHER" id="PTHR23502">
    <property type="entry name" value="MAJOR FACILITATOR SUPERFAMILY"/>
    <property type="match status" value="1"/>
</dbReference>
<evidence type="ECO:0000256" key="3">
    <source>
        <dbReference type="ARBA" id="ARBA00022692"/>
    </source>
</evidence>
<dbReference type="InterPro" id="IPR036259">
    <property type="entry name" value="MFS_trans_sf"/>
</dbReference>
<organism evidence="8 9">
    <name type="scientific">Mycena metata</name>
    <dbReference type="NCBI Taxonomy" id="1033252"/>
    <lineage>
        <taxon>Eukaryota</taxon>
        <taxon>Fungi</taxon>
        <taxon>Dikarya</taxon>
        <taxon>Basidiomycota</taxon>
        <taxon>Agaricomycotina</taxon>
        <taxon>Agaricomycetes</taxon>
        <taxon>Agaricomycetidae</taxon>
        <taxon>Agaricales</taxon>
        <taxon>Marasmiineae</taxon>
        <taxon>Mycenaceae</taxon>
        <taxon>Mycena</taxon>
    </lineage>
</organism>
<keyword evidence="3 7" id="KW-0812">Transmembrane</keyword>
<evidence type="ECO:0008006" key="10">
    <source>
        <dbReference type="Google" id="ProtNLM"/>
    </source>
</evidence>
<dbReference type="Proteomes" id="UP001215598">
    <property type="component" value="Unassembled WGS sequence"/>
</dbReference>
<dbReference type="AlphaFoldDB" id="A0AAD7NJ12"/>
<reference evidence="8" key="1">
    <citation type="submission" date="2023-03" db="EMBL/GenBank/DDBJ databases">
        <title>Massive genome expansion in bonnet fungi (Mycena s.s.) driven by repeated elements and novel gene families across ecological guilds.</title>
        <authorList>
            <consortium name="Lawrence Berkeley National Laboratory"/>
            <person name="Harder C.B."/>
            <person name="Miyauchi S."/>
            <person name="Viragh M."/>
            <person name="Kuo A."/>
            <person name="Thoen E."/>
            <person name="Andreopoulos B."/>
            <person name="Lu D."/>
            <person name="Skrede I."/>
            <person name="Drula E."/>
            <person name="Henrissat B."/>
            <person name="Morin E."/>
            <person name="Kohler A."/>
            <person name="Barry K."/>
            <person name="LaButti K."/>
            <person name="Morin E."/>
            <person name="Salamov A."/>
            <person name="Lipzen A."/>
            <person name="Mereny Z."/>
            <person name="Hegedus B."/>
            <person name="Baldrian P."/>
            <person name="Stursova M."/>
            <person name="Weitz H."/>
            <person name="Taylor A."/>
            <person name="Grigoriev I.V."/>
            <person name="Nagy L.G."/>
            <person name="Martin F."/>
            <person name="Kauserud H."/>
        </authorList>
    </citation>
    <scope>NUCLEOTIDE SEQUENCE</scope>
    <source>
        <strain evidence="8">CBHHK182m</strain>
    </source>
</reference>
<protein>
    <recommendedName>
        <fullName evidence="10">MFS general substrate transporter</fullName>
    </recommendedName>
</protein>
<evidence type="ECO:0000256" key="1">
    <source>
        <dbReference type="ARBA" id="ARBA00004141"/>
    </source>
</evidence>
<feature type="transmembrane region" description="Helical" evidence="7">
    <location>
        <begin position="341"/>
        <end position="359"/>
    </location>
</feature>
<keyword evidence="4 7" id="KW-1133">Transmembrane helix</keyword>
<dbReference type="Pfam" id="PF07690">
    <property type="entry name" value="MFS_1"/>
    <property type="match status" value="1"/>
</dbReference>
<comment type="caution">
    <text evidence="8">The sequence shown here is derived from an EMBL/GenBank/DDBJ whole genome shotgun (WGS) entry which is preliminary data.</text>
</comment>
<name>A0AAD7NJ12_9AGAR</name>
<dbReference type="GO" id="GO:0022857">
    <property type="term" value="F:transmembrane transporter activity"/>
    <property type="evidence" value="ECO:0007669"/>
    <property type="project" value="InterPro"/>
</dbReference>
<evidence type="ECO:0000313" key="8">
    <source>
        <dbReference type="EMBL" id="KAJ7762458.1"/>
    </source>
</evidence>
<feature type="transmembrane region" description="Helical" evidence="7">
    <location>
        <begin position="233"/>
        <end position="249"/>
    </location>
</feature>
<feature type="region of interest" description="Disordered" evidence="6">
    <location>
        <begin position="77"/>
        <end position="97"/>
    </location>
</feature>
<comment type="subcellular location">
    <subcellularLocation>
        <location evidence="1">Membrane</location>
        <topology evidence="1">Multi-pass membrane protein</topology>
    </subcellularLocation>
</comment>
<dbReference type="SUPFAM" id="SSF103473">
    <property type="entry name" value="MFS general substrate transporter"/>
    <property type="match status" value="1"/>
</dbReference>
<gene>
    <name evidence="8" type="ORF">B0H16DRAFT_1883942</name>
</gene>
<feature type="transmembrane region" description="Helical" evidence="7">
    <location>
        <begin position="167"/>
        <end position="184"/>
    </location>
</feature>
<evidence type="ECO:0000256" key="6">
    <source>
        <dbReference type="SAM" id="MobiDB-lite"/>
    </source>
</evidence>
<dbReference type="EMBL" id="JARKIB010000032">
    <property type="protein sequence ID" value="KAJ7762458.1"/>
    <property type="molecule type" value="Genomic_DNA"/>
</dbReference>
<evidence type="ECO:0000256" key="7">
    <source>
        <dbReference type="SAM" id="Phobius"/>
    </source>
</evidence>